<feature type="compositionally biased region" description="Polar residues" evidence="1">
    <location>
        <begin position="1794"/>
        <end position="1809"/>
    </location>
</feature>
<feature type="compositionally biased region" description="Polar residues" evidence="1">
    <location>
        <begin position="810"/>
        <end position="827"/>
    </location>
</feature>
<feature type="region of interest" description="Disordered" evidence="1">
    <location>
        <begin position="722"/>
        <end position="835"/>
    </location>
</feature>
<feature type="compositionally biased region" description="Low complexity" evidence="1">
    <location>
        <begin position="731"/>
        <end position="751"/>
    </location>
</feature>
<evidence type="ECO:0000256" key="1">
    <source>
        <dbReference type="SAM" id="MobiDB-lite"/>
    </source>
</evidence>
<feature type="compositionally biased region" description="Polar residues" evidence="1">
    <location>
        <begin position="590"/>
        <end position="600"/>
    </location>
</feature>
<feature type="region of interest" description="Disordered" evidence="1">
    <location>
        <begin position="1928"/>
        <end position="2061"/>
    </location>
</feature>
<feature type="compositionally biased region" description="Basic and acidic residues" evidence="1">
    <location>
        <begin position="1075"/>
        <end position="1093"/>
    </location>
</feature>
<feature type="compositionally biased region" description="Basic and acidic residues" evidence="1">
    <location>
        <begin position="928"/>
        <end position="938"/>
    </location>
</feature>
<feature type="compositionally biased region" description="Basic and acidic residues" evidence="1">
    <location>
        <begin position="887"/>
        <end position="899"/>
    </location>
</feature>
<feature type="compositionally biased region" description="Basic and acidic residues" evidence="1">
    <location>
        <begin position="1253"/>
        <end position="1277"/>
    </location>
</feature>
<feature type="region of interest" description="Disordered" evidence="1">
    <location>
        <begin position="880"/>
        <end position="938"/>
    </location>
</feature>
<evidence type="ECO:0000313" key="3">
    <source>
        <dbReference type="Proteomes" id="UP001147746"/>
    </source>
</evidence>
<feature type="compositionally biased region" description="Basic and acidic residues" evidence="1">
    <location>
        <begin position="1666"/>
        <end position="1683"/>
    </location>
</feature>
<feature type="compositionally biased region" description="Polar residues" evidence="1">
    <location>
        <begin position="1641"/>
        <end position="1657"/>
    </location>
</feature>
<feature type="region of interest" description="Disordered" evidence="1">
    <location>
        <begin position="2572"/>
        <end position="2600"/>
    </location>
</feature>
<feature type="region of interest" description="Disordered" evidence="1">
    <location>
        <begin position="2100"/>
        <end position="2156"/>
    </location>
</feature>
<feature type="compositionally biased region" description="Basic and acidic residues" evidence="1">
    <location>
        <begin position="1123"/>
        <end position="1132"/>
    </location>
</feature>
<feature type="compositionally biased region" description="Polar residues" evidence="1">
    <location>
        <begin position="1315"/>
        <end position="1324"/>
    </location>
</feature>
<feature type="compositionally biased region" description="Polar residues" evidence="1">
    <location>
        <begin position="1499"/>
        <end position="1508"/>
    </location>
</feature>
<feature type="compositionally biased region" description="Polar residues" evidence="1">
    <location>
        <begin position="1213"/>
        <end position="1231"/>
    </location>
</feature>
<feature type="region of interest" description="Disordered" evidence="1">
    <location>
        <begin position="1013"/>
        <end position="1037"/>
    </location>
</feature>
<gene>
    <name evidence="2" type="ORF">N7476_005110</name>
</gene>
<feature type="region of interest" description="Disordered" evidence="1">
    <location>
        <begin position="590"/>
        <end position="635"/>
    </location>
</feature>
<feature type="compositionally biased region" description="Low complexity" evidence="1">
    <location>
        <begin position="1784"/>
        <end position="1793"/>
    </location>
</feature>
<feature type="compositionally biased region" description="Basic and acidic residues" evidence="1">
    <location>
        <begin position="2451"/>
        <end position="2461"/>
    </location>
</feature>
<evidence type="ECO:0000313" key="2">
    <source>
        <dbReference type="EMBL" id="KAJ5318690.1"/>
    </source>
</evidence>
<feature type="compositionally biased region" description="Polar residues" evidence="1">
    <location>
        <begin position="1730"/>
        <end position="1740"/>
    </location>
</feature>
<feature type="region of interest" description="Disordered" evidence="1">
    <location>
        <begin position="1211"/>
        <end position="1915"/>
    </location>
</feature>
<name>A0A9W9Q205_9EURO</name>
<reference evidence="2" key="2">
    <citation type="journal article" date="2023" name="IMA Fungus">
        <title>Comparative genomic study of the Penicillium genus elucidates a diverse pangenome and 15 lateral gene transfer events.</title>
        <authorList>
            <person name="Petersen C."/>
            <person name="Sorensen T."/>
            <person name="Nielsen M.R."/>
            <person name="Sondergaard T.E."/>
            <person name="Sorensen J.L."/>
            <person name="Fitzpatrick D.A."/>
            <person name="Frisvad J.C."/>
            <person name="Nielsen K.L."/>
        </authorList>
    </citation>
    <scope>NUCLEOTIDE SEQUENCE</scope>
    <source>
        <strain evidence="2">IBT 21472</strain>
    </source>
</reference>
<feature type="compositionally biased region" description="Low complexity" evidence="1">
    <location>
        <begin position="2100"/>
        <end position="2123"/>
    </location>
</feature>
<keyword evidence="3" id="KW-1185">Reference proteome</keyword>
<feature type="compositionally biased region" description="Basic and acidic residues" evidence="1">
    <location>
        <begin position="2180"/>
        <end position="2190"/>
    </location>
</feature>
<proteinExistence type="predicted"/>
<feature type="region of interest" description="Disordered" evidence="1">
    <location>
        <begin position="1065"/>
        <end position="1170"/>
    </location>
</feature>
<feature type="compositionally biased region" description="Polar residues" evidence="1">
    <location>
        <begin position="1974"/>
        <end position="1986"/>
    </location>
</feature>
<feature type="compositionally biased region" description="Low complexity" evidence="1">
    <location>
        <begin position="1960"/>
        <end position="1971"/>
    </location>
</feature>
<sequence>MNQSRNIGGQGSWLLARVQYDRIRFPPEKSQFLLQQDVEWYETRLRLSEGTNTLKAHAPIIEVASDKLQNALQASSRVSNDNETIPTLRFGENDMVCLDGQACIKAARPTLCGPGGDGFGFVRIVHNIKPNERNEILHGFRHQIPPDVGRVYKAIRSGDLDVEQQNRLRSMLEPGQQKGLIKLENCVRFRYAYDKVTNALPTIAHGFCWGKVPEYHATRCEISFERYLVGYIFAFWQKVTRQSQSPLNSARRFSMNDIPAEVFARLHGLMPGISKKDRAKVHGVFSDSEVFGSLSAHHRDALMKSILGTYCMIPSMALFARHMLVLEKISFCIGDLLGLRGKHVKRGQGCEKPLETMLKELYVGRSGDDEYQIQTIRGWRTTKTQVSFKDRQDLSCRQLWLFVMRHDKPQLVDRNHLAYMAKKLGFYSNSIATRAAEYKSTGRTTHNSTSWATLPEVSIEERLGQKGGRWLDKSESARNVLFFDVAETIGTEAGQKVHKLKKFTPLVELACIYRAFFGDYSSPSPYADIIHKKVPHAIGNASPKSLAEVNTSDEISPLCQTSLDLQLRRATSYLEGHSCPWVSDGTDCSPGSLTPNSQDASVLAAESGFSPGRSASSQQGPSDPESHDDCSVRSSTSTYYSVESEAVPVLLSGTFPSIEYPHIESESESAQAQLFIHSTLSDRVETHEDRSLERLQSMDSNNLGLKTRDRCPVESCSLQPLSDGGAGINYPSLPNLSPSSPKSRSRQSTSLRDTVDCHEDHPSAPHHLVTEPTAQDDSMMRNTCSAPDYDCPADGPIEPTIIYPPLPVGSISTPPRSPTQEQIGNKASHSDSECSAGITTSNDLIVTAPKTHYDVPVGSSIYLPSYDSAVVVYPSLCEPTTSMQTTRPDRASDDNRTSDWHGGPSAGIATSNENITRESEMQSNFSAEKPRSEVDYGSHDNSVVMYPYLSNPSIGYPSSGPDTVKSRIDGPNWPGLARLHQSPKILPNAERSCPSPTRSSPRKISVMSLLNPVTTQTQKDVASRGTRCRSKDENHDNVLTQIRPAVVNEPPTLAPSVDEIHEKFGNSATTEEITDSERSELENSKAPAAKEHVASIPVQANRRRSQEVQPKSGKAAHAMAALKECRQTKKEGLQPQTDEPDHLVMEDSCDGYQDSLPMSPYPGDDSDKQYRGSMELFEDYNDHDAHQEDHGLKAADITNLNSEAQGSAIVSAWSRTGTNTEPANHTKNNPFSIYYGDHSQEDRHPGPEIPDETNVREQRTTKGGRLDHDPSLKEDRLSSQPRTPRALHGLPKGTSAGQEQPDGAILPESLPPKVSPTSDQSSAETHSEDSRGLEQMPDPGRLLQEVDETSKVPTQECSVPEFPKPQYLHASSMHPNSQERGSHTRDEPLSPPQGPSQPGLCSGNRTFTGHSNWQQPSVQDVDDPQQEQVWSTAGGLTRPPGSHYSGRDTRLPVEPAVISSISSTPGATQQVKAQELSTSAGQKQPDEVIQPESLPPQTSPTSNRSSAESHPGGSHGLKQRSDPESLLQVEDKMSKAPTQQCSVPSSPTEPQYRHIPSTPPVSQEDERLQPPLSPKASSINKQSSAGGHTESSHGLEQRPDPGSLLQEESEISKAPTQQCNVPKIHAPSTPRVSREDERLQPTWSPKASSTNKQSSAGGHTESLYDPEQRTDSESLSREVDETSKASTQRCSDPNIHAPSTPPVPQGRGHHTQDEPLSPPQAPSQPGLYNGNGTCTGRSNWQQPSVQDVDDPQQEQVWSTVGRPAHPPGAHCSAREKRQPVEPAVSSVSSTSGSAQQIPTKELSTSAGQKQSDEVTQPDFLPPKISPTSDQSSAESHLGGSHGLEPRPDPGSLSQETDEISKSPVQGYSAPDFPEPQCPHVPPMAPVTQKRRHHVSDKPLSPRQAQQGLWNGNDTFTVRSNWQQPFVQDVSDSEEEQVWSTAEGPTRPPGSHYFAIETRLPAEPAEPAVPLAPSTPGSTERAQTQGLQEDDGQSPVEKRTCPNGDSVATERGQHPTSATEEPDAKKDNISPNTLASKRRNSDTYTSTNKRPCMPSPKQDRLDQTAAWAISRHRLLLQRQQPDFSEIDRSRLYGLPSGIFSEESSVSSGETLVPPTTDNPTCDTTVFDTVPEPHAAHARTFTSVPPPPPHDTRDGGGIFASETQFNRFQMPYEGLGAVGAEQHADTTPRDKPYSIPDDSPQAPNDKMSTPVMPFYETNTVPTSLETAQPEPAENFNSATAASESRLDTENRHSHPLSPNFAGFQPFTSTSQTTHDPRSMSSDRLSQKDPDSVTAAQATTDLDTSAGQFARGSTPDQQSRVEAGAETEASPSSVREPVPAPPMAPCRMAAANAQPGTPPLVHSSSVNPPASASIMPEIKLSAILNPEPAPLGPTEANDSKDYAEERHCGPPNRNANPLDKPAVKTRKRRCSTPESLHDPRGSNSSSTTTQNVPESHRPDKEYPRGQENLSHQVGQVGQVDNQVTSHDRDVDMVVAHTVQSLVGSISSGPAFDDTPNKRVCYGIDYTSNTQAGTACADIAGKSREEYSSSGNSLASQPTDARLHGVHYEGQSMQITHEGPTPRLSLTPNLQPPEQIRPQSDERASVKLSKVKRAHRIHDWGQPLDDLVFIVEIDGENLECVHHRPKEGRIAPLLRQIQQHSRSGKFFNKNLRIVELNPNKNGMIPIDRFFQTEEVLVFQRRSHDGADSTRLVEKIKQAVLDEKKAASQKAVKHRYYLRSMKRQRGVDLKHSERVLPKSAKQNHYLRLRDRRKDVNLRGPGAASRGSANHDHYLRSMKRRKGVEIRCSEDKPMFFAH</sequence>
<feature type="region of interest" description="Disordered" evidence="1">
    <location>
        <begin position="2381"/>
        <end position="2462"/>
    </location>
</feature>
<feature type="compositionally biased region" description="Polar residues" evidence="1">
    <location>
        <begin position="2291"/>
        <end position="2304"/>
    </location>
</feature>
<feature type="compositionally biased region" description="Low complexity" evidence="1">
    <location>
        <begin position="2342"/>
        <end position="2352"/>
    </location>
</feature>
<feature type="compositionally biased region" description="Polar residues" evidence="1">
    <location>
        <begin position="772"/>
        <end position="785"/>
    </location>
</feature>
<feature type="compositionally biased region" description="Pro residues" evidence="1">
    <location>
        <begin position="1872"/>
        <end position="1884"/>
    </location>
</feature>
<feature type="compositionally biased region" description="Basic and acidic residues" evidence="1">
    <location>
        <begin position="753"/>
        <end position="763"/>
    </location>
</feature>
<dbReference type="Pfam" id="PF12520">
    <property type="entry name" value="DUF3723"/>
    <property type="match status" value="1"/>
</dbReference>
<reference evidence="2" key="1">
    <citation type="submission" date="2022-12" db="EMBL/GenBank/DDBJ databases">
        <authorList>
            <person name="Petersen C."/>
        </authorList>
    </citation>
    <scope>NUCLEOTIDE SEQUENCE</scope>
    <source>
        <strain evidence="2">IBT 21472</strain>
    </source>
</reference>
<feature type="compositionally biased region" description="Polar residues" evidence="1">
    <location>
        <begin position="1825"/>
        <end position="1834"/>
    </location>
</feature>
<feature type="compositionally biased region" description="Polar residues" evidence="1">
    <location>
        <begin position="1575"/>
        <end position="1586"/>
    </location>
</feature>
<dbReference type="InterPro" id="IPR022198">
    <property type="entry name" value="DUF3723"/>
</dbReference>
<comment type="caution">
    <text evidence="2">The sequence shown here is derived from an EMBL/GenBank/DDBJ whole genome shotgun (WGS) entry which is preliminary data.</text>
</comment>
<feature type="compositionally biased region" description="Polar residues" evidence="1">
    <location>
        <begin position="2263"/>
        <end position="2281"/>
    </location>
</feature>
<feature type="compositionally biased region" description="Basic and acidic residues" evidence="1">
    <location>
        <begin position="1590"/>
        <end position="1599"/>
    </location>
</feature>
<feature type="region of interest" description="Disordered" evidence="1">
    <location>
        <begin position="2172"/>
        <end position="2369"/>
    </location>
</feature>
<feature type="compositionally biased region" description="Basic and acidic residues" evidence="1">
    <location>
        <begin position="1519"/>
        <end position="1534"/>
    </location>
</feature>
<dbReference type="EMBL" id="JAPZBO010000004">
    <property type="protein sequence ID" value="KAJ5318690.1"/>
    <property type="molecule type" value="Genomic_DNA"/>
</dbReference>
<feature type="compositionally biased region" description="Polar residues" evidence="1">
    <location>
        <begin position="1403"/>
        <end position="1413"/>
    </location>
</feature>
<feature type="compositionally biased region" description="Polar residues" evidence="1">
    <location>
        <begin position="1536"/>
        <end position="1549"/>
    </location>
</feature>
<dbReference type="Proteomes" id="UP001147746">
    <property type="component" value="Unassembled WGS sequence"/>
</dbReference>
<feature type="compositionally biased region" description="Polar residues" evidence="1">
    <location>
        <begin position="2438"/>
        <end position="2450"/>
    </location>
</feature>
<protein>
    <submittedName>
        <fullName evidence="2">Uncharacterized protein</fullName>
    </submittedName>
</protein>
<organism evidence="2 3">
    <name type="scientific">Penicillium atrosanguineum</name>
    <dbReference type="NCBI Taxonomy" id="1132637"/>
    <lineage>
        <taxon>Eukaryota</taxon>
        <taxon>Fungi</taxon>
        <taxon>Dikarya</taxon>
        <taxon>Ascomycota</taxon>
        <taxon>Pezizomycotina</taxon>
        <taxon>Eurotiomycetes</taxon>
        <taxon>Eurotiomycetidae</taxon>
        <taxon>Eurotiales</taxon>
        <taxon>Aspergillaceae</taxon>
        <taxon>Penicillium</taxon>
    </lineage>
</organism>
<accession>A0A9W9Q205</accession>
<feature type="compositionally biased region" description="Polar residues" evidence="1">
    <location>
        <begin position="2214"/>
        <end position="2224"/>
    </location>
</feature>
<feature type="compositionally biased region" description="Polar residues" evidence="1">
    <location>
        <begin position="1459"/>
        <end position="1482"/>
    </location>
</feature>
<feature type="compositionally biased region" description="Polar residues" evidence="1">
    <location>
        <begin position="1902"/>
        <end position="1915"/>
    </location>
</feature>
<feature type="compositionally biased region" description="Basic and acidic residues" evidence="1">
    <location>
        <begin position="2394"/>
        <end position="2405"/>
    </location>
</feature>